<name>A0A8J6C4A7_DIALT</name>
<dbReference type="GO" id="GO:0042602">
    <property type="term" value="F:riboflavin reductase (NADPH) activity"/>
    <property type="evidence" value="ECO:0007669"/>
    <property type="project" value="TreeGrafter"/>
</dbReference>
<dbReference type="Gene3D" id="3.40.50.720">
    <property type="entry name" value="NAD(P)-binding Rossmann-like Domain"/>
    <property type="match status" value="1"/>
</dbReference>
<dbReference type="PANTHER" id="PTHR43355:SF2">
    <property type="entry name" value="FLAVIN REDUCTASE (NADPH)"/>
    <property type="match status" value="1"/>
</dbReference>
<keyword evidence="4" id="KW-1185">Reference proteome</keyword>
<evidence type="ECO:0000313" key="3">
    <source>
        <dbReference type="EMBL" id="KAG8458160.1"/>
    </source>
</evidence>
<dbReference type="AlphaFoldDB" id="A0A8J6C4A7"/>
<evidence type="ECO:0000313" key="4">
    <source>
        <dbReference type="Proteomes" id="UP000751190"/>
    </source>
</evidence>
<dbReference type="OrthoDB" id="10254221at2759"/>
<dbReference type="PANTHER" id="PTHR43355">
    <property type="entry name" value="FLAVIN REDUCTASE (NADPH)"/>
    <property type="match status" value="1"/>
</dbReference>
<feature type="domain" description="NAD(P)-binding" evidence="1">
    <location>
        <begin position="5"/>
        <end position="161"/>
    </location>
</feature>
<evidence type="ECO:0000313" key="2">
    <source>
        <dbReference type="EMBL" id="KAG8458136.1"/>
    </source>
</evidence>
<proteinExistence type="predicted"/>
<dbReference type="InterPro" id="IPR036291">
    <property type="entry name" value="NAD(P)-bd_dom_sf"/>
</dbReference>
<dbReference type="InterPro" id="IPR051606">
    <property type="entry name" value="Polyketide_Oxido-like"/>
</dbReference>
<sequence>MGYADARVTVVEGDVLDSTGVTAAIVEDAAVFVALERASGSPHVLETAVRHIAAGCRARGVKRIVVLGIGGARLPTDAEPSLAVSVARWVRGATGAHDGDDVIRAVDWLRASKLEWTLVRVAALHDGASSDGKYTMGDAQLGMEAVSREDVAHAMVSCVENHLFVRQTPVVVPAS</sequence>
<accession>A0A8J6C4A7</accession>
<protein>
    <recommendedName>
        <fullName evidence="1">NAD(P)-binding domain-containing protein</fullName>
    </recommendedName>
</protein>
<dbReference type="InterPro" id="IPR016040">
    <property type="entry name" value="NAD(P)-bd_dom"/>
</dbReference>
<dbReference type="Proteomes" id="UP000751190">
    <property type="component" value="Unassembled WGS sequence"/>
</dbReference>
<dbReference type="SUPFAM" id="SSF51735">
    <property type="entry name" value="NAD(P)-binding Rossmann-fold domains"/>
    <property type="match status" value="1"/>
</dbReference>
<dbReference type="Pfam" id="PF13460">
    <property type="entry name" value="NAD_binding_10"/>
    <property type="match status" value="1"/>
</dbReference>
<organism evidence="2 4">
    <name type="scientific">Diacronema lutheri</name>
    <name type="common">Unicellular marine alga</name>
    <name type="synonym">Monochrysis lutheri</name>
    <dbReference type="NCBI Taxonomy" id="2081491"/>
    <lineage>
        <taxon>Eukaryota</taxon>
        <taxon>Haptista</taxon>
        <taxon>Haptophyta</taxon>
        <taxon>Pavlovophyceae</taxon>
        <taxon>Pavlovales</taxon>
        <taxon>Pavlovaceae</taxon>
        <taxon>Diacronema</taxon>
    </lineage>
</organism>
<comment type="caution">
    <text evidence="2">The sequence shown here is derived from an EMBL/GenBank/DDBJ whole genome shotgun (WGS) entry which is preliminary data.</text>
</comment>
<reference evidence="2" key="1">
    <citation type="submission" date="2021-05" db="EMBL/GenBank/DDBJ databases">
        <title>The genome of the haptophyte Pavlova lutheri (Diacronema luteri, Pavlovales) - a model for lipid biosynthesis in eukaryotic algae.</title>
        <authorList>
            <person name="Hulatt C.J."/>
            <person name="Posewitz M.C."/>
        </authorList>
    </citation>
    <scope>NUCLEOTIDE SEQUENCE</scope>
    <source>
        <strain evidence="2">NIVA-4/92</strain>
    </source>
</reference>
<dbReference type="EMBL" id="JAGTXO010000056">
    <property type="protein sequence ID" value="KAG8458160.1"/>
    <property type="molecule type" value="Genomic_DNA"/>
</dbReference>
<dbReference type="EMBL" id="JAGTXO010000056">
    <property type="protein sequence ID" value="KAG8458136.1"/>
    <property type="molecule type" value="Genomic_DNA"/>
</dbReference>
<gene>
    <name evidence="2" type="ORF">KFE25_011667</name>
    <name evidence="3" type="ORF">KFE25_011691</name>
</gene>
<dbReference type="GO" id="GO:0004074">
    <property type="term" value="F:biliverdin reductase [NAD(P)H] activity"/>
    <property type="evidence" value="ECO:0007669"/>
    <property type="project" value="TreeGrafter"/>
</dbReference>
<evidence type="ECO:0000259" key="1">
    <source>
        <dbReference type="Pfam" id="PF13460"/>
    </source>
</evidence>